<organism evidence="1">
    <name type="scientific">marine sediment metagenome</name>
    <dbReference type="NCBI Taxonomy" id="412755"/>
    <lineage>
        <taxon>unclassified sequences</taxon>
        <taxon>metagenomes</taxon>
        <taxon>ecological metagenomes</taxon>
    </lineage>
</organism>
<accession>A0A0F9W0R0</accession>
<evidence type="ECO:0008006" key="2">
    <source>
        <dbReference type="Google" id="ProtNLM"/>
    </source>
</evidence>
<sequence length="100" mass="11463">MPKVARKSLENKIKDCRQLVSSKKVISCLEALFLSTNDGLVAYELGHEFEKIGKTKDALEYYERAETLFKQPIYKNMARAAINNLSIETLLAVRKKKKRS</sequence>
<comment type="caution">
    <text evidence="1">The sequence shown here is derived from an EMBL/GenBank/DDBJ whole genome shotgun (WGS) entry which is preliminary data.</text>
</comment>
<dbReference type="EMBL" id="LAZR01000378">
    <property type="protein sequence ID" value="KKN71673.1"/>
    <property type="molecule type" value="Genomic_DNA"/>
</dbReference>
<evidence type="ECO:0000313" key="1">
    <source>
        <dbReference type="EMBL" id="KKN71673.1"/>
    </source>
</evidence>
<reference evidence="1" key="1">
    <citation type="journal article" date="2015" name="Nature">
        <title>Complex archaea that bridge the gap between prokaryotes and eukaryotes.</title>
        <authorList>
            <person name="Spang A."/>
            <person name="Saw J.H."/>
            <person name="Jorgensen S.L."/>
            <person name="Zaremba-Niedzwiedzka K."/>
            <person name="Martijn J."/>
            <person name="Lind A.E."/>
            <person name="van Eijk R."/>
            <person name="Schleper C."/>
            <person name="Guy L."/>
            <person name="Ettema T.J."/>
        </authorList>
    </citation>
    <scope>NUCLEOTIDE SEQUENCE</scope>
</reference>
<gene>
    <name evidence="1" type="ORF">LCGC14_0418330</name>
</gene>
<dbReference type="AlphaFoldDB" id="A0A0F9W0R0"/>
<proteinExistence type="predicted"/>
<protein>
    <recommendedName>
        <fullName evidence="2">Tetratricopeptide repeat protein</fullName>
    </recommendedName>
</protein>
<name>A0A0F9W0R0_9ZZZZ</name>